<sequence length="159" mass="17433">MVNEIASMAVTFNVITHSIGCMAHVLHLAARDGLKALSKGVAPTTCKPEEPPGPMAIVNIINSPDGSSLRYDSIISRVAQLASYLRQSPQRRKKFAATVKLNYDGPKTTNAMYVLAGTLVMTCWSKHYALERHTISTAVQKAWNRFTSAQSNGRNLNSW</sequence>
<dbReference type="EMBL" id="AVOT02021410">
    <property type="protein sequence ID" value="MBW0510216.1"/>
    <property type="molecule type" value="Genomic_DNA"/>
</dbReference>
<dbReference type="AlphaFoldDB" id="A0A9Q3E0V8"/>
<comment type="caution">
    <text evidence="1">The sequence shown here is derived from an EMBL/GenBank/DDBJ whole genome shotgun (WGS) entry which is preliminary data.</text>
</comment>
<gene>
    <name evidence="1" type="ORF">O181_049931</name>
</gene>
<organism evidence="1 2">
    <name type="scientific">Austropuccinia psidii MF-1</name>
    <dbReference type="NCBI Taxonomy" id="1389203"/>
    <lineage>
        <taxon>Eukaryota</taxon>
        <taxon>Fungi</taxon>
        <taxon>Dikarya</taxon>
        <taxon>Basidiomycota</taxon>
        <taxon>Pucciniomycotina</taxon>
        <taxon>Pucciniomycetes</taxon>
        <taxon>Pucciniales</taxon>
        <taxon>Sphaerophragmiaceae</taxon>
        <taxon>Austropuccinia</taxon>
    </lineage>
</organism>
<keyword evidence="2" id="KW-1185">Reference proteome</keyword>
<evidence type="ECO:0000313" key="2">
    <source>
        <dbReference type="Proteomes" id="UP000765509"/>
    </source>
</evidence>
<proteinExistence type="predicted"/>
<protein>
    <submittedName>
        <fullName evidence="1">Uncharacterized protein</fullName>
    </submittedName>
</protein>
<evidence type="ECO:0000313" key="1">
    <source>
        <dbReference type="EMBL" id="MBW0510216.1"/>
    </source>
</evidence>
<dbReference type="OrthoDB" id="2790258at2759"/>
<reference evidence="1" key="1">
    <citation type="submission" date="2021-03" db="EMBL/GenBank/DDBJ databases">
        <title>Draft genome sequence of rust myrtle Austropuccinia psidii MF-1, a brazilian biotype.</title>
        <authorList>
            <person name="Quecine M.C."/>
            <person name="Pachon D.M.R."/>
            <person name="Bonatelli M.L."/>
            <person name="Correr F.H."/>
            <person name="Franceschini L.M."/>
            <person name="Leite T.F."/>
            <person name="Margarido G.R.A."/>
            <person name="Almeida C.A."/>
            <person name="Ferrarezi J.A."/>
            <person name="Labate C.A."/>
        </authorList>
    </citation>
    <scope>NUCLEOTIDE SEQUENCE</scope>
    <source>
        <strain evidence="1">MF-1</strain>
    </source>
</reference>
<dbReference type="Proteomes" id="UP000765509">
    <property type="component" value="Unassembled WGS sequence"/>
</dbReference>
<name>A0A9Q3E0V8_9BASI</name>
<accession>A0A9Q3E0V8</accession>